<feature type="binding site" evidence="16">
    <location>
        <position position="371"/>
    </location>
    <ligand>
        <name>ATP</name>
        <dbReference type="ChEBI" id="CHEBI:30616"/>
    </ligand>
</feature>
<name>A0A3S4RX72_MYCAU</name>
<dbReference type="Pfam" id="PF00702">
    <property type="entry name" value="Hydrolase"/>
    <property type="match status" value="1"/>
</dbReference>
<dbReference type="PANTHER" id="PTHR43743:SF1">
    <property type="entry name" value="POTASSIUM-TRANSPORTING ATPASE ATP-BINDING SUBUNIT"/>
    <property type="match status" value="1"/>
</dbReference>
<dbReference type="GO" id="GO:0005524">
    <property type="term" value="F:ATP binding"/>
    <property type="evidence" value="ECO:0007669"/>
    <property type="project" value="UniProtKB-UniRule"/>
</dbReference>
<dbReference type="HAMAP" id="MF_00285">
    <property type="entry name" value="KdpB"/>
    <property type="match status" value="1"/>
</dbReference>
<dbReference type="Proteomes" id="UP000279306">
    <property type="component" value="Chromosome"/>
</dbReference>
<keyword evidence="7 16" id="KW-0479">Metal-binding</keyword>
<dbReference type="GO" id="GO:0016887">
    <property type="term" value="F:ATP hydrolysis activity"/>
    <property type="evidence" value="ECO:0007669"/>
    <property type="project" value="InterPro"/>
</dbReference>
<dbReference type="SFLD" id="SFLDS00003">
    <property type="entry name" value="Haloacid_Dehalogenase"/>
    <property type="match status" value="1"/>
</dbReference>
<sequence>MTVTTIESAHRKHSAATPSGKISGGLLDPAMLWTALPEALRKLDPRTLWRNPVMLIVEVGAAWSTVLAFLDPSWFAWLIVGWLWLTVIFANLAEAVAEGRGKAQAESLRKAKTSMMARRLDGWAPGSAGREEEVAAPLLQQGDIVVVEAGQTIPGDGDVVEGIASVDESAITGESAPVIRESGGDRSAVTGGTTVLSDRIVVKITQKPGESFIDRMIALVEGADRQKTPNEIALNILLASLTIIFVFAVATLQPLAIYSKMNNPGVPDSLALNANGITGIVMVSLLVCLIPTTIGALLSAIGIAGMDRLVQRNVLAMSGRAVEAAGDVNTLLLDKTGTITLGNRQASEFIPLAGVSPQALADAAQLSSLADETPEGRSIVVFAKEQYGLRARTPGELADATWIEFSATTRMSGVDVGAHRLRKGATSAVAEWVRSEGGTVPTELGDIVDGVSAAGGTPLAVGEIRDGTATVLGVIHLKDVVKQGMRERFDEMRRMGIRTVMITGDNPLTAKAIADEAGVDDFLAEATPEDKMALIKKEQAGGRLVAMTGDGTNDAPALAQADVGVAMNTGTSAAKEAGNMVDLDSDPTKLIEIVEIGKQLLITRGALTTFSIANDIAKYFAIIPALFVGLFPGLDLLNIMRLHSPQSAILSAVIFNAIVIIALIPLSLRGVRYTPSSASKLLSRNLCIFGLGGIVAPFIGIKLIDLVIQLLPGM</sequence>
<evidence type="ECO:0000256" key="2">
    <source>
        <dbReference type="ARBA" id="ARBA00022448"/>
    </source>
</evidence>
<comment type="function">
    <text evidence="16">Part of the high-affinity ATP-driven potassium transport (or Kdp) system, which catalyzes the hydrolysis of ATP coupled with the electrogenic transport of potassium into the cytoplasm. This subunit is responsible for energy coupling to the transport system and for the release of the potassium ions to the cytoplasm.</text>
</comment>
<keyword evidence="10 16" id="KW-0460">Magnesium</keyword>
<dbReference type="InterPro" id="IPR044492">
    <property type="entry name" value="P_typ_ATPase_HD_dom"/>
</dbReference>
<evidence type="ECO:0000313" key="20">
    <source>
        <dbReference type="Proteomes" id="UP000279306"/>
    </source>
</evidence>
<feature type="region of interest" description="Disordered" evidence="17">
    <location>
        <begin position="1"/>
        <end position="20"/>
    </location>
</feature>
<evidence type="ECO:0000256" key="15">
    <source>
        <dbReference type="ARBA" id="ARBA00023136"/>
    </source>
</evidence>
<proteinExistence type="inferred from homology"/>
<keyword evidence="8 16" id="KW-0547">Nucleotide-binding</keyword>
<keyword evidence="6 16" id="KW-0812">Transmembrane</keyword>
<feature type="transmembrane region" description="Helical" evidence="16">
    <location>
        <begin position="232"/>
        <end position="257"/>
    </location>
</feature>
<keyword evidence="12 16" id="KW-1278">Translocase</keyword>
<keyword evidence="19" id="KW-0378">Hydrolase</keyword>
<dbReference type="InterPro" id="IPR018303">
    <property type="entry name" value="ATPase_P-typ_P_site"/>
</dbReference>
<feature type="binding site" evidence="16">
    <location>
        <begin position="405"/>
        <end position="412"/>
    </location>
    <ligand>
        <name>ATP</name>
        <dbReference type="ChEBI" id="CHEBI:30616"/>
    </ligand>
</feature>
<evidence type="ECO:0000256" key="3">
    <source>
        <dbReference type="ARBA" id="ARBA00022475"/>
    </source>
</evidence>
<dbReference type="SFLD" id="SFLDG00002">
    <property type="entry name" value="C1.7:_P-type_atpase_like"/>
    <property type="match status" value="1"/>
</dbReference>
<dbReference type="PROSITE" id="PS00154">
    <property type="entry name" value="ATPASE_E1_E2"/>
    <property type="match status" value="1"/>
</dbReference>
<dbReference type="Gene3D" id="2.70.150.10">
    <property type="entry name" value="Calcium-transporting ATPase, cytoplasmic transduction domain A"/>
    <property type="match status" value="1"/>
</dbReference>
<keyword evidence="13 16" id="KW-1133">Transmembrane helix</keyword>
<evidence type="ECO:0000256" key="12">
    <source>
        <dbReference type="ARBA" id="ARBA00022967"/>
    </source>
</evidence>
<feature type="domain" description="P-type ATPase A" evidence="18">
    <location>
        <begin position="128"/>
        <end position="221"/>
    </location>
</feature>
<dbReference type="InterPro" id="IPR001757">
    <property type="entry name" value="P_typ_ATPase"/>
</dbReference>
<evidence type="ECO:0000256" key="1">
    <source>
        <dbReference type="ARBA" id="ARBA00004651"/>
    </source>
</evidence>
<evidence type="ECO:0000256" key="7">
    <source>
        <dbReference type="ARBA" id="ARBA00022723"/>
    </source>
</evidence>
<keyword evidence="4 16" id="KW-0633">Potassium transport</keyword>
<keyword evidence="11 16" id="KW-0630">Potassium</keyword>
<accession>A0A3S4RX72</accession>
<dbReference type="Gene3D" id="3.40.1110.10">
    <property type="entry name" value="Calcium-transporting ATPase, cytoplasmic domain N"/>
    <property type="match status" value="1"/>
</dbReference>
<feature type="binding site" evidence="16">
    <location>
        <position position="375"/>
    </location>
    <ligand>
        <name>ATP</name>
        <dbReference type="ChEBI" id="CHEBI:30616"/>
    </ligand>
</feature>
<organism evidence="19 20">
    <name type="scientific">Mycolicibacterium aurum</name>
    <name type="common">Mycobacterium aurum</name>
    <dbReference type="NCBI Taxonomy" id="1791"/>
    <lineage>
        <taxon>Bacteria</taxon>
        <taxon>Bacillati</taxon>
        <taxon>Actinomycetota</taxon>
        <taxon>Actinomycetes</taxon>
        <taxon>Mycobacteriales</taxon>
        <taxon>Mycobacteriaceae</taxon>
        <taxon>Mycolicibacterium</taxon>
    </lineage>
</organism>
<reference evidence="19 20" key="1">
    <citation type="submission" date="2018-12" db="EMBL/GenBank/DDBJ databases">
        <authorList>
            <consortium name="Pathogen Informatics"/>
        </authorList>
    </citation>
    <scope>NUCLEOTIDE SEQUENCE [LARGE SCALE GENOMIC DNA]</scope>
    <source>
        <strain evidence="19 20">NCTC10437</strain>
    </source>
</reference>
<keyword evidence="2 16" id="KW-0813">Transport</keyword>
<comment type="subcellular location">
    <subcellularLocation>
        <location evidence="1 16">Cell membrane</location>
        <topology evidence="1 16">Multi-pass membrane protein</topology>
    </subcellularLocation>
</comment>
<feature type="transmembrane region" description="Helical" evidence="16">
    <location>
        <begin position="616"/>
        <end position="634"/>
    </location>
</feature>
<feature type="transmembrane region" description="Helical" evidence="16">
    <location>
        <begin position="277"/>
        <end position="303"/>
    </location>
</feature>
<dbReference type="NCBIfam" id="TIGR01497">
    <property type="entry name" value="kdpB"/>
    <property type="match status" value="1"/>
</dbReference>
<feature type="transmembrane region" description="Helical" evidence="16">
    <location>
        <begin position="646"/>
        <end position="666"/>
    </location>
</feature>
<dbReference type="Gene3D" id="3.40.50.1000">
    <property type="entry name" value="HAD superfamily/HAD-like"/>
    <property type="match status" value="1"/>
</dbReference>
<keyword evidence="15 16" id="KW-0472">Membrane</keyword>
<dbReference type="SUPFAM" id="SSF56784">
    <property type="entry name" value="HAD-like"/>
    <property type="match status" value="1"/>
</dbReference>
<gene>
    <name evidence="16 19" type="primary">kdpB</name>
    <name evidence="19" type="ORF">NCTC10437_04482</name>
</gene>
<evidence type="ECO:0000256" key="5">
    <source>
        <dbReference type="ARBA" id="ARBA00022553"/>
    </source>
</evidence>
<keyword evidence="14 16" id="KW-0406">Ion transport</keyword>
<feature type="active site" description="4-aspartylphosphate intermediate" evidence="16">
    <location>
        <position position="334"/>
    </location>
</feature>
<dbReference type="KEGG" id="mauu:NCTC10437_04482"/>
<keyword evidence="5 16" id="KW-0597">Phosphoprotein</keyword>
<dbReference type="SUPFAM" id="SSF81653">
    <property type="entry name" value="Calcium ATPase, transduction domain A"/>
    <property type="match status" value="1"/>
</dbReference>
<keyword evidence="20" id="KW-1185">Reference proteome</keyword>
<dbReference type="InterPro" id="IPR023214">
    <property type="entry name" value="HAD_sf"/>
</dbReference>
<dbReference type="InterPro" id="IPR008250">
    <property type="entry name" value="ATPase_P-typ_transduc_dom_A_sf"/>
</dbReference>
<keyword evidence="9 16" id="KW-0067">ATP-binding</keyword>
<evidence type="ECO:0000256" key="6">
    <source>
        <dbReference type="ARBA" id="ARBA00022692"/>
    </source>
</evidence>
<dbReference type="EC" id="7.2.2.6" evidence="16"/>
<comment type="catalytic activity">
    <reaction evidence="16">
        <text>K(+)(out) + ATP + H2O = K(+)(in) + ADP + phosphate + H(+)</text>
        <dbReference type="Rhea" id="RHEA:16777"/>
        <dbReference type="ChEBI" id="CHEBI:15377"/>
        <dbReference type="ChEBI" id="CHEBI:15378"/>
        <dbReference type="ChEBI" id="CHEBI:29103"/>
        <dbReference type="ChEBI" id="CHEBI:30616"/>
        <dbReference type="ChEBI" id="CHEBI:43474"/>
        <dbReference type="ChEBI" id="CHEBI:456216"/>
        <dbReference type="EC" id="7.2.2.6"/>
    </reaction>
</comment>
<evidence type="ECO:0000256" key="17">
    <source>
        <dbReference type="SAM" id="MobiDB-lite"/>
    </source>
</evidence>
<dbReference type="RefSeq" id="WP_048632892.1">
    <property type="nucleotide sequence ID" value="NZ_CVQQ01000008.1"/>
</dbReference>
<feature type="transmembrane region" description="Helical" evidence="16">
    <location>
        <begin position="686"/>
        <end position="711"/>
    </location>
</feature>
<dbReference type="FunFam" id="3.40.1110.10:FF:000007">
    <property type="entry name" value="Potassium-transporting ATPase ATP-binding subunit"/>
    <property type="match status" value="1"/>
</dbReference>
<dbReference type="Pfam" id="PF00122">
    <property type="entry name" value="E1-E2_ATPase"/>
    <property type="match status" value="1"/>
</dbReference>
<evidence type="ECO:0000313" key="19">
    <source>
        <dbReference type="EMBL" id="VEG57471.1"/>
    </source>
</evidence>
<dbReference type="GO" id="GO:0008556">
    <property type="term" value="F:P-type potassium transmembrane transporter activity"/>
    <property type="evidence" value="ECO:0007669"/>
    <property type="project" value="UniProtKB-UniRule"/>
</dbReference>
<feature type="binding site" evidence="16">
    <location>
        <position position="554"/>
    </location>
    <ligand>
        <name>Mg(2+)</name>
        <dbReference type="ChEBI" id="CHEBI:18420"/>
    </ligand>
</feature>
<feature type="binding site" evidence="16">
    <location>
        <position position="423"/>
    </location>
    <ligand>
        <name>ATP</name>
        <dbReference type="ChEBI" id="CHEBI:30616"/>
    </ligand>
</feature>
<dbReference type="InterPro" id="IPR006391">
    <property type="entry name" value="P-type_ATPase_bsu_IA"/>
</dbReference>
<keyword evidence="3 16" id="KW-1003">Cell membrane</keyword>
<dbReference type="InterPro" id="IPR036412">
    <property type="entry name" value="HAD-like_sf"/>
</dbReference>
<dbReference type="GO" id="GO:0000287">
    <property type="term" value="F:magnesium ion binding"/>
    <property type="evidence" value="ECO:0007669"/>
    <property type="project" value="UniProtKB-UniRule"/>
</dbReference>
<dbReference type="FunFam" id="2.70.150.10:FF:000033">
    <property type="entry name" value="Potassium-transporting ATPase ATP-binding subunit"/>
    <property type="match status" value="1"/>
</dbReference>
<dbReference type="InterPro" id="IPR023299">
    <property type="entry name" value="ATPase_P-typ_cyto_dom_N"/>
</dbReference>
<comment type="subunit">
    <text evidence="16">The system is composed of three essential subunits: KdpA, KdpB and KdpC.</text>
</comment>
<feature type="transmembrane region" description="Helical" evidence="16">
    <location>
        <begin position="74"/>
        <end position="93"/>
    </location>
</feature>
<dbReference type="OrthoDB" id="9814270at2"/>
<dbReference type="PANTHER" id="PTHR43743">
    <property type="entry name" value="POTASSIUM-TRANSPORTING ATPASE ATP-BINDING SUBUNIT"/>
    <property type="match status" value="1"/>
</dbReference>
<evidence type="ECO:0000256" key="16">
    <source>
        <dbReference type="HAMAP-Rule" id="MF_00285"/>
    </source>
</evidence>
<dbReference type="CDD" id="cd02078">
    <property type="entry name" value="P-type_ATPase_K"/>
    <property type="match status" value="1"/>
</dbReference>
<evidence type="ECO:0000256" key="9">
    <source>
        <dbReference type="ARBA" id="ARBA00022840"/>
    </source>
</evidence>
<dbReference type="SFLD" id="SFLDF00027">
    <property type="entry name" value="p-type_atpase"/>
    <property type="match status" value="1"/>
</dbReference>
<evidence type="ECO:0000256" key="11">
    <source>
        <dbReference type="ARBA" id="ARBA00022958"/>
    </source>
</evidence>
<evidence type="ECO:0000259" key="18">
    <source>
        <dbReference type="Pfam" id="PF00122"/>
    </source>
</evidence>
<evidence type="ECO:0000256" key="13">
    <source>
        <dbReference type="ARBA" id="ARBA00022989"/>
    </source>
</evidence>
<dbReference type="GO" id="GO:0005886">
    <property type="term" value="C:plasma membrane"/>
    <property type="evidence" value="ECO:0007669"/>
    <property type="project" value="UniProtKB-SubCell"/>
</dbReference>
<feature type="transmembrane region" description="Helical" evidence="16">
    <location>
        <begin position="48"/>
        <end position="68"/>
    </location>
</feature>
<evidence type="ECO:0000256" key="14">
    <source>
        <dbReference type="ARBA" id="ARBA00023065"/>
    </source>
</evidence>
<dbReference type="InterPro" id="IPR023298">
    <property type="entry name" value="ATPase_P-typ_TM_dom_sf"/>
</dbReference>
<comment type="similarity">
    <text evidence="16">Belongs to the cation transport ATPase (P-type) (TC 3.A.3) family. Type IA subfamily.</text>
</comment>
<feature type="binding site" evidence="16">
    <location>
        <position position="550"/>
    </location>
    <ligand>
        <name>Mg(2+)</name>
        <dbReference type="ChEBI" id="CHEBI:18420"/>
    </ligand>
</feature>
<protein>
    <recommendedName>
        <fullName evidence="16">Potassium-transporting ATPase ATP-binding subunit</fullName>
        <ecNumber evidence="16">7.2.2.6</ecNumber>
    </recommendedName>
    <alternativeName>
        <fullName evidence="16">ATP phosphohydrolase [potassium-transporting] B chain</fullName>
    </alternativeName>
    <alternativeName>
        <fullName evidence="16">Potassium-binding and translocating subunit B</fullName>
    </alternativeName>
    <alternativeName>
        <fullName evidence="16">Potassium-translocating ATPase B chain</fullName>
    </alternativeName>
</protein>
<evidence type="ECO:0000256" key="10">
    <source>
        <dbReference type="ARBA" id="ARBA00022842"/>
    </source>
</evidence>
<dbReference type="InterPro" id="IPR059000">
    <property type="entry name" value="ATPase_P-type_domA"/>
</dbReference>
<evidence type="ECO:0000256" key="8">
    <source>
        <dbReference type="ARBA" id="ARBA00022741"/>
    </source>
</evidence>
<dbReference type="SUPFAM" id="SSF81665">
    <property type="entry name" value="Calcium ATPase, transmembrane domain M"/>
    <property type="match status" value="1"/>
</dbReference>
<dbReference type="PRINTS" id="PR00119">
    <property type="entry name" value="CATATPASE"/>
</dbReference>
<dbReference type="AlphaFoldDB" id="A0A3S4RX72"/>
<dbReference type="EMBL" id="LR134356">
    <property type="protein sequence ID" value="VEG57471.1"/>
    <property type="molecule type" value="Genomic_DNA"/>
</dbReference>
<dbReference type="STRING" id="1791.GCA_001049355_03032"/>
<evidence type="ECO:0000256" key="4">
    <source>
        <dbReference type="ARBA" id="ARBA00022538"/>
    </source>
</evidence>
<dbReference type="NCBIfam" id="TIGR01494">
    <property type="entry name" value="ATPase_P-type"/>
    <property type="match status" value="1"/>
</dbReference>